<comment type="catalytic activity">
    <reaction evidence="4">
        <text>a 4-saturated-(3S)-3-hydroxyacyl-CoA = a (3E)-enoyl-CoA + H2O</text>
        <dbReference type="Rhea" id="RHEA:20724"/>
        <dbReference type="ChEBI" id="CHEBI:15377"/>
        <dbReference type="ChEBI" id="CHEBI:58521"/>
        <dbReference type="ChEBI" id="CHEBI:137480"/>
        <dbReference type="EC" id="4.2.1.17"/>
    </reaction>
</comment>
<dbReference type="EMBL" id="RBIR01000009">
    <property type="protein sequence ID" value="RKR13763.1"/>
    <property type="molecule type" value="Genomic_DNA"/>
</dbReference>
<comment type="catalytic activity">
    <reaction evidence="3">
        <text>a (3S)-3-hydroxyacyl-CoA = a (2E)-enoyl-CoA + H2O</text>
        <dbReference type="Rhea" id="RHEA:16105"/>
        <dbReference type="ChEBI" id="CHEBI:15377"/>
        <dbReference type="ChEBI" id="CHEBI:57318"/>
        <dbReference type="ChEBI" id="CHEBI:58856"/>
        <dbReference type="EC" id="4.2.1.17"/>
    </reaction>
</comment>
<evidence type="ECO:0000256" key="3">
    <source>
        <dbReference type="ARBA" id="ARBA00023709"/>
    </source>
</evidence>
<keyword evidence="2" id="KW-0456">Lyase</keyword>
<evidence type="ECO:0000313" key="7">
    <source>
        <dbReference type="Proteomes" id="UP000276055"/>
    </source>
</evidence>
<evidence type="ECO:0000256" key="1">
    <source>
        <dbReference type="ARBA" id="ARBA00005254"/>
    </source>
</evidence>
<evidence type="ECO:0000256" key="4">
    <source>
        <dbReference type="ARBA" id="ARBA00023717"/>
    </source>
</evidence>
<gene>
    <name evidence="6" type="ORF">C8D78_3424</name>
</gene>
<dbReference type="Gene3D" id="1.10.12.10">
    <property type="entry name" value="Lyase 2-enoyl-coa Hydratase, Chain A, domain 2"/>
    <property type="match status" value="1"/>
</dbReference>
<comment type="similarity">
    <text evidence="1 5">Belongs to the enoyl-CoA hydratase/isomerase family.</text>
</comment>
<dbReference type="PANTHER" id="PTHR11941">
    <property type="entry name" value="ENOYL-COA HYDRATASE-RELATED"/>
    <property type="match status" value="1"/>
</dbReference>
<dbReference type="PANTHER" id="PTHR11941:SF54">
    <property type="entry name" value="ENOYL-COA HYDRATASE, MITOCHONDRIAL"/>
    <property type="match status" value="1"/>
</dbReference>
<dbReference type="Proteomes" id="UP000276055">
    <property type="component" value="Unassembled WGS sequence"/>
</dbReference>
<evidence type="ECO:0000313" key="6">
    <source>
        <dbReference type="EMBL" id="RKR13763.1"/>
    </source>
</evidence>
<organism evidence="6 7">
    <name type="scientific">Arthrobacter oryzae</name>
    <dbReference type="NCBI Taxonomy" id="409290"/>
    <lineage>
        <taxon>Bacteria</taxon>
        <taxon>Bacillati</taxon>
        <taxon>Actinomycetota</taxon>
        <taxon>Actinomycetes</taxon>
        <taxon>Micrococcales</taxon>
        <taxon>Micrococcaceae</taxon>
        <taxon>Arthrobacter</taxon>
    </lineage>
</organism>
<sequence length="270" mass="27665">MSTDTTPATNEATGTVTVGYSADGHTATILIDRASKLNALTLGLLDDLASAAREVAASAARLVIVRTGGEKVFCVGADINHFADLSAAGMWRDWIATGHRAFDALAGLRQPSIAVIDGLAFGGGLELALACDFRVIAAETRIALPETGLGTVPGWGGTERATELAGRARAKELVLTRRQLTGDEALAWGLATAVAPKDSLEDAVDRLSADLLAGAPLAVQLGKQLIDAAADGAPSRVLEALAGGLAAATDDLAEGVAAFREKRAAHFTDN</sequence>
<reference evidence="6 7" key="1">
    <citation type="submission" date="2018-10" db="EMBL/GenBank/DDBJ databases">
        <title>Genomic Encyclopedia of Type Strains, Phase IV (KMG-IV): sequencing the most valuable type-strain genomes for metagenomic binning, comparative biology and taxonomic classification.</title>
        <authorList>
            <person name="Goeker M."/>
        </authorList>
    </citation>
    <scope>NUCLEOTIDE SEQUENCE [LARGE SCALE GENOMIC DNA]</scope>
    <source>
        <strain evidence="6 7">DSM 25586</strain>
    </source>
</reference>
<dbReference type="GO" id="GO:0004300">
    <property type="term" value="F:enoyl-CoA hydratase activity"/>
    <property type="evidence" value="ECO:0007669"/>
    <property type="project" value="UniProtKB-EC"/>
</dbReference>
<accession>A0A495EB42</accession>
<dbReference type="AlphaFoldDB" id="A0A495EB42"/>
<name>A0A495EB42_9MICC</name>
<dbReference type="SUPFAM" id="SSF52096">
    <property type="entry name" value="ClpP/crotonase"/>
    <property type="match status" value="1"/>
</dbReference>
<dbReference type="CDD" id="cd06558">
    <property type="entry name" value="crotonase-like"/>
    <property type="match status" value="1"/>
</dbReference>
<evidence type="ECO:0000256" key="5">
    <source>
        <dbReference type="RuleBase" id="RU003707"/>
    </source>
</evidence>
<protein>
    <submittedName>
        <fullName evidence="6">Enoyl-CoA hydratase/carnithine racemase</fullName>
    </submittedName>
</protein>
<dbReference type="OrthoDB" id="8452484at2"/>
<dbReference type="Pfam" id="PF00378">
    <property type="entry name" value="ECH_1"/>
    <property type="match status" value="1"/>
</dbReference>
<comment type="caution">
    <text evidence="6">The sequence shown here is derived from an EMBL/GenBank/DDBJ whole genome shotgun (WGS) entry which is preliminary data.</text>
</comment>
<dbReference type="Gene3D" id="3.90.226.10">
    <property type="entry name" value="2-enoyl-CoA Hydratase, Chain A, domain 1"/>
    <property type="match status" value="1"/>
</dbReference>
<proteinExistence type="inferred from homology"/>
<dbReference type="InterPro" id="IPR018376">
    <property type="entry name" value="Enoyl-CoA_hyd/isom_CS"/>
</dbReference>
<evidence type="ECO:0000256" key="2">
    <source>
        <dbReference type="ARBA" id="ARBA00023239"/>
    </source>
</evidence>
<dbReference type="RefSeq" id="WP_120955029.1">
    <property type="nucleotide sequence ID" value="NZ_RBIR01000009.1"/>
</dbReference>
<dbReference type="InterPro" id="IPR014748">
    <property type="entry name" value="Enoyl-CoA_hydra_C"/>
</dbReference>
<dbReference type="InterPro" id="IPR001753">
    <property type="entry name" value="Enoyl-CoA_hydra/iso"/>
</dbReference>
<dbReference type="InterPro" id="IPR029045">
    <property type="entry name" value="ClpP/crotonase-like_dom_sf"/>
</dbReference>
<dbReference type="GO" id="GO:0006635">
    <property type="term" value="P:fatty acid beta-oxidation"/>
    <property type="evidence" value="ECO:0007669"/>
    <property type="project" value="TreeGrafter"/>
</dbReference>
<dbReference type="PROSITE" id="PS00166">
    <property type="entry name" value="ENOYL_COA_HYDRATASE"/>
    <property type="match status" value="1"/>
</dbReference>